<keyword evidence="4" id="KW-0762">Sugar transport</keyword>
<proteinExistence type="inferred from homology"/>
<dbReference type="InterPro" id="IPR006311">
    <property type="entry name" value="TAT_signal"/>
</dbReference>
<keyword evidence="4" id="KW-0813">Transport</keyword>
<comment type="similarity">
    <text evidence="2">Belongs to the bacterial solute-binding protein 2 family.</text>
</comment>
<dbReference type="Gene3D" id="3.40.50.2300">
    <property type="match status" value="2"/>
</dbReference>
<dbReference type="Pfam" id="PF13407">
    <property type="entry name" value="Peripla_BP_4"/>
    <property type="match status" value="1"/>
</dbReference>
<dbReference type="GO" id="GO:0030246">
    <property type="term" value="F:carbohydrate binding"/>
    <property type="evidence" value="ECO:0007669"/>
    <property type="project" value="TreeGrafter"/>
</dbReference>
<dbReference type="RefSeq" id="WP_114794604.1">
    <property type="nucleotide sequence ID" value="NZ_QQZY01000001.1"/>
</dbReference>
<protein>
    <submittedName>
        <fullName evidence="4">ABC-type sugar transport system periplasmic component</fullName>
    </submittedName>
</protein>
<dbReference type="PANTHER" id="PTHR30036">
    <property type="entry name" value="D-XYLOSE-BINDING PERIPLASMIC PROTEIN"/>
    <property type="match status" value="1"/>
</dbReference>
<reference evidence="5" key="2">
    <citation type="journal article" date="2019" name="MicrobiologyOpen">
        <title>High-quality draft genome sequence of Gaiella occulta isolated from a 150 meter deep mineral water borehole and comparison with the genome sequences of other deep-branching lineages of the phylum Actinobacteria.</title>
        <authorList>
            <person name="Severino R."/>
            <person name="Froufe H.J.C."/>
            <person name="Barroso C."/>
            <person name="Albuquerque L."/>
            <person name="Lobo-da-Cunha A."/>
            <person name="da Costa M.S."/>
            <person name="Egas C."/>
        </authorList>
    </citation>
    <scope>NUCLEOTIDE SEQUENCE [LARGE SCALE GENOMIC DNA]</scope>
    <source>
        <strain evidence="5">F2-233</strain>
    </source>
</reference>
<evidence type="ECO:0000259" key="3">
    <source>
        <dbReference type="Pfam" id="PF13407"/>
    </source>
</evidence>
<dbReference type="EMBL" id="QQZY01000001">
    <property type="protein sequence ID" value="RDI75706.1"/>
    <property type="molecule type" value="Genomic_DNA"/>
</dbReference>
<keyword evidence="5" id="KW-1185">Reference proteome</keyword>
<dbReference type="InterPro" id="IPR028082">
    <property type="entry name" value="Peripla_BP_I"/>
</dbReference>
<dbReference type="GO" id="GO:0030288">
    <property type="term" value="C:outer membrane-bounded periplasmic space"/>
    <property type="evidence" value="ECO:0007669"/>
    <property type="project" value="TreeGrafter"/>
</dbReference>
<dbReference type="SUPFAM" id="SSF53822">
    <property type="entry name" value="Periplasmic binding protein-like I"/>
    <property type="match status" value="1"/>
</dbReference>
<dbReference type="InterPro" id="IPR050555">
    <property type="entry name" value="Bact_Solute-Bind_Prot2"/>
</dbReference>
<dbReference type="AlphaFoldDB" id="A0A7M2YZZ5"/>
<reference evidence="4 5" key="1">
    <citation type="submission" date="2018-07" db="EMBL/GenBank/DDBJ databases">
        <title>High-quality-draft genome sequence of Gaiella occulta.</title>
        <authorList>
            <person name="Severino R."/>
            <person name="Froufe H.J.C."/>
            <person name="Rainey F.A."/>
            <person name="Barroso C."/>
            <person name="Albuquerque L."/>
            <person name="Lobo-Da-Cunha A."/>
            <person name="Da Costa M.S."/>
            <person name="Egas C."/>
        </authorList>
    </citation>
    <scope>NUCLEOTIDE SEQUENCE [LARGE SCALE GENOMIC DNA]</scope>
    <source>
        <strain evidence="4 5">F2-233</strain>
    </source>
</reference>
<gene>
    <name evidence="4" type="ORF">Gocc_0125</name>
</gene>
<dbReference type="PANTHER" id="PTHR30036:SF7">
    <property type="entry name" value="ABC TRANSPORTER PERIPLASMIC-BINDING PROTEIN YPHF"/>
    <property type="match status" value="1"/>
</dbReference>
<organism evidence="4 5">
    <name type="scientific">Gaiella occulta</name>
    <dbReference type="NCBI Taxonomy" id="1002870"/>
    <lineage>
        <taxon>Bacteria</taxon>
        <taxon>Bacillati</taxon>
        <taxon>Actinomycetota</taxon>
        <taxon>Thermoleophilia</taxon>
        <taxon>Gaiellales</taxon>
        <taxon>Gaiellaceae</taxon>
        <taxon>Gaiella</taxon>
    </lineage>
</organism>
<dbReference type="InterPro" id="IPR025997">
    <property type="entry name" value="SBP_2_dom"/>
</dbReference>
<comment type="caution">
    <text evidence="4">The sequence shown here is derived from an EMBL/GenBank/DDBJ whole genome shotgun (WGS) entry which is preliminary data.</text>
</comment>
<evidence type="ECO:0000256" key="2">
    <source>
        <dbReference type="ARBA" id="ARBA00007639"/>
    </source>
</evidence>
<sequence>MTEHETYELQGEHGHSRRDLLVKGGLITAGAALLGSPAAAFASRGSTAASPAKVAVVTHGDTGSFWSVFKRGVDQAAKDLGGAVKVTQVYAANDVAKQVAGLNAAIAARVNVIATSVPDASALKDPLTKAAQKGIEIITVNSGLGAFDSLRTYEVHVGQTEDVAGEGAGKQFTAAGAKNLVVVVHEASNSGLTLRAAGAKKTFKGSTKTLLIPNATSDLPGTKAKIAAYFKANPKTDAFLGLNPDVTVAALDALPKGTKVGTFDLNAQVIPSILAGRILFAIDQQQYLQGYLPVVFAYLFVTNLNTVGNGAPVLTGPGIVNKANAARVAALAKKGTR</sequence>
<feature type="domain" description="Periplasmic binding protein" evidence="3">
    <location>
        <begin position="54"/>
        <end position="298"/>
    </location>
</feature>
<evidence type="ECO:0000256" key="1">
    <source>
        <dbReference type="ARBA" id="ARBA00004196"/>
    </source>
</evidence>
<dbReference type="Proteomes" id="UP000254134">
    <property type="component" value="Unassembled WGS sequence"/>
</dbReference>
<accession>A0A7M2YZZ5</accession>
<dbReference type="PROSITE" id="PS51318">
    <property type="entry name" value="TAT"/>
    <property type="match status" value="1"/>
</dbReference>
<comment type="subcellular location">
    <subcellularLocation>
        <location evidence="1">Cell envelope</location>
    </subcellularLocation>
</comment>
<evidence type="ECO:0000313" key="5">
    <source>
        <dbReference type="Proteomes" id="UP000254134"/>
    </source>
</evidence>
<evidence type="ECO:0000313" key="4">
    <source>
        <dbReference type="EMBL" id="RDI75706.1"/>
    </source>
</evidence>
<name>A0A7M2YZZ5_9ACTN</name>
<dbReference type="OrthoDB" id="257716at2"/>